<name>A0AAE4Z0D6_9HYPH</name>
<accession>A0AAE4Z0D6</accession>
<protein>
    <submittedName>
        <fullName evidence="1">Uncharacterized protein</fullName>
    </submittedName>
</protein>
<sequence length="173" mass="19225">MEKKKPTVYQHRALRGVVVDNPFFNRAHPADGSNPTHITAVINMRESLITTLAARDRIDAAQVAAANKFRMLWEAAGGKGAGAIDYGRTHVDGGIRADPISETQINAAFELRRAHRCLGDTRFRLINRICGEGDSLQEFEPTASKRYKLAITQELRACLDVLAAMWGITTRHR</sequence>
<dbReference type="Proteomes" id="UP000661163">
    <property type="component" value="Unassembled WGS sequence"/>
</dbReference>
<dbReference type="EMBL" id="WUFC01000046">
    <property type="protein sequence ID" value="NEI52702.1"/>
    <property type="molecule type" value="Genomic_DNA"/>
</dbReference>
<dbReference type="RefSeq" id="WP_164566548.1">
    <property type="nucleotide sequence ID" value="NZ_WUFC01000046.1"/>
</dbReference>
<proteinExistence type="predicted"/>
<organism evidence="1 2">
    <name type="scientific">Rhizobium ruizarguesonis</name>
    <dbReference type="NCBI Taxonomy" id="2081791"/>
    <lineage>
        <taxon>Bacteria</taxon>
        <taxon>Pseudomonadati</taxon>
        <taxon>Pseudomonadota</taxon>
        <taxon>Alphaproteobacteria</taxon>
        <taxon>Hyphomicrobiales</taxon>
        <taxon>Rhizobiaceae</taxon>
        <taxon>Rhizobium/Agrobacterium group</taxon>
        <taxon>Rhizobium</taxon>
    </lineage>
</organism>
<evidence type="ECO:0000313" key="2">
    <source>
        <dbReference type="Proteomes" id="UP000661163"/>
    </source>
</evidence>
<evidence type="ECO:0000313" key="1">
    <source>
        <dbReference type="EMBL" id="NEI52702.1"/>
    </source>
</evidence>
<reference evidence="1 2" key="1">
    <citation type="submission" date="2019-12" db="EMBL/GenBank/DDBJ databases">
        <title>Rhizobium genotypes associated with high levels of biological nitrogen fixation by grain legumes in a temperate-maritime cropping system.</title>
        <authorList>
            <person name="Maluk M."/>
            <person name="Francesc Ferrando Molina F."/>
            <person name="Lopez Del Egido L."/>
            <person name="Lafos M."/>
            <person name="Langarica-Fuentes A."/>
            <person name="Gebre Yohannes G."/>
            <person name="Young M.W."/>
            <person name="Martin P."/>
            <person name="Gantlett R."/>
            <person name="Kenicer G."/>
            <person name="Hawes C."/>
            <person name="Begg G.S."/>
            <person name="Quilliam R.S."/>
            <person name="Squire G.R."/>
            <person name="Poole P.S."/>
            <person name="Young P.W."/>
            <person name="Iannetta P.M."/>
            <person name="James E.K."/>
        </authorList>
    </citation>
    <scope>NUCLEOTIDE SEQUENCE [LARGE SCALE GENOMIC DNA]</scope>
    <source>
        <strain evidence="1 2">JHI985</strain>
    </source>
</reference>
<gene>
    <name evidence="1" type="ORF">GR217_34350</name>
</gene>
<comment type="caution">
    <text evidence="1">The sequence shown here is derived from an EMBL/GenBank/DDBJ whole genome shotgun (WGS) entry which is preliminary data.</text>
</comment>
<dbReference type="AlphaFoldDB" id="A0AAE4Z0D6"/>